<dbReference type="InterPro" id="IPR001173">
    <property type="entry name" value="Glyco_trans_2-like"/>
</dbReference>
<evidence type="ECO:0000256" key="1">
    <source>
        <dbReference type="ARBA" id="ARBA00001936"/>
    </source>
</evidence>
<comment type="catalytic activity">
    <reaction evidence="10">
        <text>an NDP-alpha-D-glucose + (2R)-3-phosphoglycerate = (2R)-2-O-(alpha-D-glucopyranosyl)-3-phospho-glycerate + a ribonucleoside 5'-diphosphate + H(+)</text>
        <dbReference type="Rhea" id="RHEA:47244"/>
        <dbReference type="ChEBI" id="CHEBI:15378"/>
        <dbReference type="ChEBI" id="CHEBI:57930"/>
        <dbReference type="ChEBI" id="CHEBI:58272"/>
        <dbReference type="ChEBI" id="CHEBI:62600"/>
        <dbReference type="ChEBI" id="CHEBI:76533"/>
        <dbReference type="EC" id="2.4.1.266"/>
    </reaction>
    <physiologicalReaction direction="left-to-right" evidence="10">
        <dbReference type="Rhea" id="RHEA:47245"/>
    </physiologicalReaction>
</comment>
<evidence type="ECO:0000256" key="9">
    <source>
        <dbReference type="ARBA" id="ARBA00048689"/>
    </source>
</evidence>
<dbReference type="SUPFAM" id="SSF53448">
    <property type="entry name" value="Nucleotide-diphospho-sugar transferases"/>
    <property type="match status" value="1"/>
</dbReference>
<dbReference type="InterPro" id="IPR050256">
    <property type="entry name" value="Glycosyltransferase_2"/>
</dbReference>
<evidence type="ECO:0000256" key="8">
    <source>
        <dbReference type="ARBA" id="ARBA00040894"/>
    </source>
</evidence>
<dbReference type="Pfam" id="PF00535">
    <property type="entry name" value="Glycos_transf_2"/>
    <property type="match status" value="1"/>
</dbReference>
<comment type="similarity">
    <text evidence="3">Belongs to the glycosyltransferase 2 family.</text>
</comment>
<evidence type="ECO:0000256" key="2">
    <source>
        <dbReference type="ARBA" id="ARBA00001946"/>
    </source>
</evidence>
<keyword evidence="5 12" id="KW-0808">Transferase</keyword>
<comment type="caution">
    <text evidence="12">The sequence shown here is derived from an EMBL/GenBank/DDBJ whole genome shotgun (WGS) entry which is preliminary data.</text>
</comment>
<keyword evidence="4 12" id="KW-0328">Glycosyltransferase</keyword>
<evidence type="ECO:0000256" key="3">
    <source>
        <dbReference type="ARBA" id="ARBA00006739"/>
    </source>
</evidence>
<feature type="domain" description="Glycosyltransferase 2-like" evidence="11">
    <location>
        <begin position="49"/>
        <end position="164"/>
    </location>
</feature>
<evidence type="ECO:0000313" key="12">
    <source>
        <dbReference type="EMBL" id="MDW5593497.1"/>
    </source>
</evidence>
<reference evidence="13" key="1">
    <citation type="submission" date="2023-07" db="EMBL/GenBank/DDBJ databases">
        <title>Conexibacter stalactiti sp. nov., isolated from stalactites in a lava cave and emended description of the genus Conexibacter.</title>
        <authorList>
            <person name="Lee S.D."/>
        </authorList>
    </citation>
    <scope>NUCLEOTIDE SEQUENCE [LARGE SCALE GENOMIC DNA]</scope>
    <source>
        <strain evidence="13">KCTC 39840</strain>
    </source>
</reference>
<evidence type="ECO:0000259" key="11">
    <source>
        <dbReference type="Pfam" id="PF00535"/>
    </source>
</evidence>
<dbReference type="PANTHER" id="PTHR48090">
    <property type="entry name" value="UNDECAPRENYL-PHOSPHATE 4-DEOXY-4-FORMAMIDO-L-ARABINOSE TRANSFERASE-RELATED"/>
    <property type="match status" value="1"/>
</dbReference>
<gene>
    <name evidence="12" type="ORF">R7226_04060</name>
</gene>
<protein>
    <recommendedName>
        <fullName evidence="8">Glucosyl-3-phosphoglycerate synthase</fullName>
        <ecNumber evidence="7">2.4.1.266</ecNumber>
    </recommendedName>
</protein>
<organism evidence="12 13">
    <name type="scientific">Conexibacter stalactiti</name>
    <dbReference type="NCBI Taxonomy" id="1940611"/>
    <lineage>
        <taxon>Bacteria</taxon>
        <taxon>Bacillati</taxon>
        <taxon>Actinomycetota</taxon>
        <taxon>Thermoleophilia</taxon>
        <taxon>Solirubrobacterales</taxon>
        <taxon>Conexibacteraceae</taxon>
        <taxon>Conexibacter</taxon>
    </lineage>
</organism>
<comment type="catalytic activity">
    <reaction evidence="9">
        <text>(2R)-3-phosphoglycerate + UDP-alpha-D-glucose = (2R)-2-O-(alpha-D-glucopyranosyl)-3-phospho-glycerate + UDP + H(+)</text>
        <dbReference type="Rhea" id="RHEA:31319"/>
        <dbReference type="ChEBI" id="CHEBI:15378"/>
        <dbReference type="ChEBI" id="CHEBI:58223"/>
        <dbReference type="ChEBI" id="CHEBI:58272"/>
        <dbReference type="ChEBI" id="CHEBI:58885"/>
        <dbReference type="ChEBI" id="CHEBI:62600"/>
        <dbReference type="EC" id="2.4.1.266"/>
    </reaction>
    <physiologicalReaction direction="left-to-right" evidence="9">
        <dbReference type="Rhea" id="RHEA:31320"/>
    </physiologicalReaction>
</comment>
<dbReference type="Gene3D" id="3.90.550.10">
    <property type="entry name" value="Spore Coat Polysaccharide Biosynthesis Protein SpsA, Chain A"/>
    <property type="match status" value="1"/>
</dbReference>
<keyword evidence="6" id="KW-0460">Magnesium</keyword>
<dbReference type="NCBIfam" id="NF010496">
    <property type="entry name" value="PRK13915.1"/>
    <property type="match status" value="1"/>
</dbReference>
<evidence type="ECO:0000256" key="7">
    <source>
        <dbReference type="ARBA" id="ARBA00039022"/>
    </source>
</evidence>
<evidence type="ECO:0000256" key="4">
    <source>
        <dbReference type="ARBA" id="ARBA00022676"/>
    </source>
</evidence>
<evidence type="ECO:0000256" key="6">
    <source>
        <dbReference type="ARBA" id="ARBA00022842"/>
    </source>
</evidence>
<comment type="cofactor">
    <cofactor evidence="2">
        <name>Mg(2+)</name>
        <dbReference type="ChEBI" id="CHEBI:18420"/>
    </cofactor>
</comment>
<dbReference type="EMBL" id="JAWSTH010000006">
    <property type="protein sequence ID" value="MDW5593497.1"/>
    <property type="molecule type" value="Genomic_DNA"/>
</dbReference>
<reference evidence="12 13" key="2">
    <citation type="submission" date="2023-10" db="EMBL/GenBank/DDBJ databases">
        <authorList>
            <person name="Han X.F."/>
        </authorList>
    </citation>
    <scope>NUCLEOTIDE SEQUENCE [LARGE SCALE GENOMIC DNA]</scope>
    <source>
        <strain evidence="12 13">KCTC 39840</strain>
    </source>
</reference>
<dbReference type="RefSeq" id="WP_318595758.1">
    <property type="nucleotide sequence ID" value="NZ_JAWSTH010000006.1"/>
</dbReference>
<evidence type="ECO:0000256" key="10">
    <source>
        <dbReference type="ARBA" id="ARBA00048997"/>
    </source>
</evidence>
<name>A0ABU4HLB8_9ACTN</name>
<evidence type="ECO:0000256" key="5">
    <source>
        <dbReference type="ARBA" id="ARBA00022679"/>
    </source>
</evidence>
<dbReference type="EC" id="2.4.1.266" evidence="7"/>
<keyword evidence="13" id="KW-1185">Reference proteome</keyword>
<accession>A0ABU4HLB8</accession>
<dbReference type="Proteomes" id="UP001284601">
    <property type="component" value="Unassembled WGS sequence"/>
</dbReference>
<comment type="cofactor">
    <cofactor evidence="1">
        <name>Mn(2+)</name>
        <dbReference type="ChEBI" id="CHEBI:29035"/>
    </cofactor>
</comment>
<dbReference type="GO" id="GO:0016757">
    <property type="term" value="F:glycosyltransferase activity"/>
    <property type="evidence" value="ECO:0007669"/>
    <property type="project" value="UniProtKB-KW"/>
</dbReference>
<proteinExistence type="inferred from homology"/>
<evidence type="ECO:0000313" key="13">
    <source>
        <dbReference type="Proteomes" id="UP001284601"/>
    </source>
</evidence>
<dbReference type="PANTHER" id="PTHR48090:SF10">
    <property type="entry name" value="GLUCOSYL-3-PHOSPHOGLYCERATE SYNTHASE"/>
    <property type="match status" value="1"/>
</dbReference>
<sequence length="326" mass="34877">MNEISGPQTTVRDWLARRSYRAEQFPLERLVELRAGARGAEDDVPSVTVVLPAREVAATIGPILAALEPLRAAGVIDELVVIDAASADGTAETARAGGARVVQESEVLAEHGPARGKGDALWRSLAVTRGEIVVFLDSDTEGFDDRFLRGLLGPLLAEPEVAFVKGAFRRPFKLGDTTVPDGGGRVTELVARPLLNLHVPELAGFVQPLAGEFAGRRALLEQLSFPVGYGVEIATLIDSYRLVGLDALAQVDLGERQNRHQSLRALSSMAYAVMVAAERRIAGRDGAAAAREPGPLLLPFGGDLEVREVAMDERPALLRLRRDSAA</sequence>
<dbReference type="InterPro" id="IPR029044">
    <property type="entry name" value="Nucleotide-diphossugar_trans"/>
</dbReference>